<accession>A0ABV6JEL3</accession>
<dbReference type="SUPFAM" id="SSF53822">
    <property type="entry name" value="Periplasmic binding protein-like I"/>
    <property type="match status" value="1"/>
</dbReference>
<gene>
    <name evidence="5" type="ORF">ACFFJ8_23625</name>
</gene>
<feature type="domain" description="Transcriptional regulator LacI/GalR-like sensor" evidence="4">
    <location>
        <begin position="4"/>
        <end position="76"/>
    </location>
</feature>
<dbReference type="Gene3D" id="3.40.50.2300">
    <property type="match status" value="2"/>
</dbReference>
<evidence type="ECO:0000313" key="6">
    <source>
        <dbReference type="Proteomes" id="UP001589818"/>
    </source>
</evidence>
<organism evidence="5 6">
    <name type="scientific">Paenibacillus mendelii</name>
    <dbReference type="NCBI Taxonomy" id="206163"/>
    <lineage>
        <taxon>Bacteria</taxon>
        <taxon>Bacillati</taxon>
        <taxon>Bacillota</taxon>
        <taxon>Bacilli</taxon>
        <taxon>Bacillales</taxon>
        <taxon>Paenibacillaceae</taxon>
        <taxon>Paenibacillus</taxon>
    </lineage>
</organism>
<evidence type="ECO:0000256" key="3">
    <source>
        <dbReference type="ARBA" id="ARBA00023163"/>
    </source>
</evidence>
<dbReference type="RefSeq" id="WP_204815491.1">
    <property type="nucleotide sequence ID" value="NZ_JANHOF010000001.1"/>
</dbReference>
<keyword evidence="3" id="KW-0804">Transcription</keyword>
<dbReference type="Pfam" id="PF13377">
    <property type="entry name" value="Peripla_BP_3"/>
    <property type="match status" value="1"/>
</dbReference>
<dbReference type="InterPro" id="IPR046335">
    <property type="entry name" value="LacI/GalR-like_sensor"/>
</dbReference>
<proteinExistence type="predicted"/>
<evidence type="ECO:0000256" key="1">
    <source>
        <dbReference type="ARBA" id="ARBA00023015"/>
    </source>
</evidence>
<reference evidence="5 6" key="1">
    <citation type="submission" date="2024-09" db="EMBL/GenBank/DDBJ databases">
        <authorList>
            <person name="Sun Q."/>
            <person name="Mori K."/>
        </authorList>
    </citation>
    <scope>NUCLEOTIDE SEQUENCE [LARGE SCALE GENOMIC DNA]</scope>
    <source>
        <strain evidence="5 6">CCM 4839</strain>
    </source>
</reference>
<sequence length="80" mass="8678">MQNHHCSLNIPGDIAIVGMDNLDIASRVHPKLTSVSLVQVEIGRNAALILMNRLHGTAVADNAVKLLPRLVVRESSIRFG</sequence>
<dbReference type="Proteomes" id="UP001589818">
    <property type="component" value="Unassembled WGS sequence"/>
</dbReference>
<keyword evidence="2" id="KW-0238">DNA-binding</keyword>
<evidence type="ECO:0000259" key="4">
    <source>
        <dbReference type="Pfam" id="PF13377"/>
    </source>
</evidence>
<protein>
    <submittedName>
        <fullName evidence="5">Substrate-binding domain-containing protein</fullName>
    </submittedName>
</protein>
<evidence type="ECO:0000256" key="2">
    <source>
        <dbReference type="ARBA" id="ARBA00023125"/>
    </source>
</evidence>
<keyword evidence="6" id="KW-1185">Reference proteome</keyword>
<dbReference type="InterPro" id="IPR028082">
    <property type="entry name" value="Peripla_BP_I"/>
</dbReference>
<dbReference type="PANTHER" id="PTHR30146">
    <property type="entry name" value="LACI-RELATED TRANSCRIPTIONAL REPRESSOR"/>
    <property type="match status" value="1"/>
</dbReference>
<dbReference type="EMBL" id="JBHLVF010000041">
    <property type="protein sequence ID" value="MFC0394339.1"/>
    <property type="molecule type" value="Genomic_DNA"/>
</dbReference>
<name>A0ABV6JEL3_9BACL</name>
<dbReference type="PANTHER" id="PTHR30146:SF109">
    <property type="entry name" value="HTH-TYPE TRANSCRIPTIONAL REGULATOR GALS"/>
    <property type="match status" value="1"/>
</dbReference>
<comment type="caution">
    <text evidence="5">The sequence shown here is derived from an EMBL/GenBank/DDBJ whole genome shotgun (WGS) entry which is preliminary data.</text>
</comment>
<evidence type="ECO:0000313" key="5">
    <source>
        <dbReference type="EMBL" id="MFC0394339.1"/>
    </source>
</evidence>
<keyword evidence="1" id="KW-0805">Transcription regulation</keyword>